<dbReference type="Gene3D" id="3.30.230.10">
    <property type="match status" value="1"/>
</dbReference>
<feature type="coiled-coil region" evidence="15">
    <location>
        <begin position="248"/>
        <end position="285"/>
    </location>
</feature>
<dbReference type="Gene3D" id="1.10.8.60">
    <property type="match status" value="1"/>
</dbReference>
<dbReference type="HAMAP" id="MF_01973">
    <property type="entry name" value="lon_bact"/>
    <property type="match status" value="1"/>
</dbReference>
<feature type="domain" description="Lon N-terminal" evidence="17">
    <location>
        <begin position="67"/>
        <end position="262"/>
    </location>
</feature>
<dbReference type="Proteomes" id="UP000070456">
    <property type="component" value="Unassembled WGS sequence"/>
</dbReference>
<dbReference type="GO" id="GO:0034605">
    <property type="term" value="P:cellular response to heat"/>
    <property type="evidence" value="ECO:0007669"/>
    <property type="project" value="UniProtKB-UniRule"/>
</dbReference>
<dbReference type="EC" id="3.4.21.53" evidence="9 10"/>
<proteinExistence type="evidence at transcript level"/>
<sequence length="838" mass="95293">MAIEKMSSFLYNYKLHDRIVYLPARCVYIRYPNLRNIHSNNAKNIDVILNNEELMSMEGRKTKRESLPLIPLRGLSVFPYMVLHFDVGREKSIHALEEAMVNDQLIFLTTQKEAETDLPTAEDFYQVGTVAKIKQMLKLPGDAIRVLVEGISRARIVKLLQEDPFFQAEVEEEIFGEEIKIDKELEALMRAVLDAFENYVAISNRISPEILMSVTTIEAPGRLADVIASHMILKIEQKQEILEAFHPKERLEVLYRFLLREIEILEIEREINAKVKRQINKLQKEYYLKEQLKAIQEELGDYGGIDDEGEAYRERIQKAKLPKKVEEKVLKEVDRLSRLAPGSAEGSVIRTYVDWILDLPWNKQTKDQLDIQRAKAILDEDHYGLKRVKERILEYLAIRQLAKDMKGPIICLVGPPGVGKTSIAKSIARSLNRNFVRMSLGGVRDEAEIRGHRRTYIGAIPGRIISAIKEAGSKNPVFLFDEIDKLSSDFRGDPAAALLETLDPEQNKEFTDHYLEVPFDLSKVMFITTANSLGTIPRPLLDRMEVIEVSGYTEEEKVVIAQKYLLPKQIKEHALKPENLQISEQTIRDIINSYTRESGVRNLERQIATICRKAARRMLEEKAKVVRVNPNNLKNYLGIPRFRYDKAQEKNEVGIATGLAWTVVGGDTLSIEVTTMKGNGKLVLTGQLGDVMKESARAGISYIRSKMEELKLPEDFYQTLDIHIHIPEGAIPKDGPSAGITMATAVISALTNIPIHKNVAMTGEITLRGRVLPVGGIKEKVLAANRAGIKKVLLPVENQKDIEEIPENIRRKLEIVFVEHMDQVLEHALVRKEECHEN</sequence>
<feature type="binding site" evidence="9 12">
    <location>
        <begin position="414"/>
        <end position="421"/>
    </location>
    <ligand>
        <name>ATP</name>
        <dbReference type="ChEBI" id="CHEBI:30616"/>
    </ligand>
</feature>
<evidence type="ECO:0000256" key="11">
    <source>
        <dbReference type="PIRSR" id="PIRSR001174-1"/>
    </source>
</evidence>
<dbReference type="PROSITE" id="PS01046">
    <property type="entry name" value="LON_SER"/>
    <property type="match status" value="1"/>
</dbReference>
<dbReference type="Gene3D" id="1.20.58.1480">
    <property type="match status" value="1"/>
</dbReference>
<protein>
    <recommendedName>
        <fullName evidence="9 10">Lon protease</fullName>
        <ecNumber evidence="9 10">3.4.21.53</ecNumber>
    </recommendedName>
    <alternativeName>
        <fullName evidence="9">ATP-dependent protease La</fullName>
    </alternativeName>
</protein>
<evidence type="ECO:0000259" key="17">
    <source>
        <dbReference type="PROSITE" id="PS51787"/>
    </source>
</evidence>
<dbReference type="InterPro" id="IPR054594">
    <property type="entry name" value="Lon_lid"/>
</dbReference>
<dbReference type="SMART" id="SM00464">
    <property type="entry name" value="LON"/>
    <property type="match status" value="1"/>
</dbReference>
<gene>
    <name evidence="18" type="primary">lon1</name>
    <name evidence="9" type="synonym">lon</name>
    <name evidence="18" type="ORF">AN619_10240</name>
</gene>
<dbReference type="GO" id="GO:0016887">
    <property type="term" value="F:ATP hydrolysis activity"/>
    <property type="evidence" value="ECO:0007669"/>
    <property type="project" value="UniProtKB-UniRule"/>
</dbReference>
<dbReference type="GO" id="GO:0043565">
    <property type="term" value="F:sequence-specific DNA binding"/>
    <property type="evidence" value="ECO:0007669"/>
    <property type="project" value="UniProtKB-UniRule"/>
</dbReference>
<comment type="function">
    <text evidence="9">ATP-dependent serine protease that mediates the selective degradation of mutant and abnormal proteins as well as certain short-lived regulatory proteins. Required for cellular homeostasis and for survival from DNA damage and developmental changes induced by stress. Degrades polypeptides processively to yield small peptide fragments that are 5 to 10 amino acids long. Binds to DNA in a double-stranded, site-specific manner.</text>
</comment>
<comment type="induction">
    <text evidence="9">By heat shock.</text>
</comment>
<reference evidence="18 19" key="1">
    <citation type="submission" date="2015-12" db="EMBL/GenBank/DDBJ databases">
        <title>Draft genome sequence of the thermoanaerobe Thermotalea metallivorans, an isolate from the runoff channel of the Great Artesian Basin, Australia.</title>
        <authorList>
            <person name="Patel B.K."/>
        </authorList>
    </citation>
    <scope>NUCLEOTIDE SEQUENCE [LARGE SCALE GENOMIC DNA]</scope>
    <source>
        <strain evidence="18 19">B2-1</strain>
    </source>
</reference>
<dbReference type="InterPro" id="IPR014721">
    <property type="entry name" value="Ribsml_uS5_D2-typ_fold_subgr"/>
</dbReference>
<dbReference type="SMART" id="SM00382">
    <property type="entry name" value="AAA"/>
    <property type="match status" value="1"/>
</dbReference>
<feature type="active site" evidence="9 11">
    <location>
        <position position="780"/>
    </location>
</feature>
<dbReference type="Pfam" id="PF02190">
    <property type="entry name" value="LON_substr_bdg"/>
    <property type="match status" value="1"/>
</dbReference>
<keyword evidence="4 9" id="KW-0547">Nucleotide-binding</keyword>
<evidence type="ECO:0000256" key="12">
    <source>
        <dbReference type="PIRSR" id="PIRSR001174-2"/>
    </source>
</evidence>
<dbReference type="InterPro" id="IPR008269">
    <property type="entry name" value="Lon_proteolytic"/>
</dbReference>
<comment type="subunit">
    <text evidence="9 10">Homohexamer. Organized in a ring with a central cavity.</text>
</comment>
<evidence type="ECO:0000256" key="9">
    <source>
        <dbReference type="HAMAP-Rule" id="MF_01973"/>
    </source>
</evidence>
<evidence type="ECO:0000256" key="15">
    <source>
        <dbReference type="SAM" id="Coils"/>
    </source>
</evidence>
<dbReference type="FunFam" id="1.20.5.5270:FF:000002">
    <property type="entry name" value="Lon protease homolog"/>
    <property type="match status" value="1"/>
</dbReference>
<dbReference type="InterPro" id="IPR003959">
    <property type="entry name" value="ATPase_AAA_core"/>
</dbReference>
<evidence type="ECO:0000256" key="3">
    <source>
        <dbReference type="ARBA" id="ARBA00022670"/>
    </source>
</evidence>
<evidence type="ECO:0000256" key="7">
    <source>
        <dbReference type="ARBA" id="ARBA00022840"/>
    </source>
</evidence>
<dbReference type="NCBIfam" id="NF008053">
    <property type="entry name" value="PRK10787.1"/>
    <property type="match status" value="1"/>
</dbReference>
<dbReference type="SUPFAM" id="SSF54211">
    <property type="entry name" value="Ribosomal protein S5 domain 2-like"/>
    <property type="match status" value="1"/>
</dbReference>
<keyword evidence="6 9" id="KW-0720">Serine protease</keyword>
<dbReference type="Gene3D" id="1.20.5.5270">
    <property type="match status" value="1"/>
</dbReference>
<dbReference type="PROSITE" id="PS51786">
    <property type="entry name" value="LON_PROTEOLYTIC"/>
    <property type="match status" value="1"/>
</dbReference>
<dbReference type="InterPro" id="IPR003111">
    <property type="entry name" value="Lon_prtase_N"/>
</dbReference>
<dbReference type="InterPro" id="IPR003593">
    <property type="entry name" value="AAA+_ATPase"/>
</dbReference>
<dbReference type="InterPro" id="IPR027543">
    <property type="entry name" value="Lon_bac"/>
</dbReference>
<dbReference type="SUPFAM" id="SSF52540">
    <property type="entry name" value="P-loop containing nucleoside triphosphate hydrolases"/>
    <property type="match status" value="1"/>
</dbReference>
<keyword evidence="5 9" id="KW-0378">Hydrolase</keyword>
<accession>A0A140L7G8</accession>
<keyword evidence="15" id="KW-0175">Coiled coil</keyword>
<dbReference type="InterPro" id="IPR027065">
    <property type="entry name" value="Lon_Prtase"/>
</dbReference>
<dbReference type="GO" id="GO:0005737">
    <property type="term" value="C:cytoplasm"/>
    <property type="evidence" value="ECO:0007669"/>
    <property type="project" value="UniProtKB-SubCell"/>
</dbReference>
<feature type="active site" evidence="9 11">
    <location>
        <position position="737"/>
    </location>
</feature>
<dbReference type="PANTHER" id="PTHR10046">
    <property type="entry name" value="ATP DEPENDENT LON PROTEASE FAMILY MEMBER"/>
    <property type="match status" value="1"/>
</dbReference>
<dbReference type="CDD" id="cd19500">
    <property type="entry name" value="RecA-like_Lon"/>
    <property type="match status" value="1"/>
</dbReference>
<dbReference type="InterPro" id="IPR046336">
    <property type="entry name" value="Lon_prtase_N_sf"/>
</dbReference>
<dbReference type="PROSITE" id="PS51787">
    <property type="entry name" value="LON_N"/>
    <property type="match status" value="1"/>
</dbReference>
<keyword evidence="3 9" id="KW-0645">Protease</keyword>
<evidence type="ECO:0000259" key="16">
    <source>
        <dbReference type="PROSITE" id="PS51786"/>
    </source>
</evidence>
<keyword evidence="19" id="KW-1185">Reference proteome</keyword>
<evidence type="ECO:0000256" key="2">
    <source>
        <dbReference type="ARBA" id="ARBA00022490"/>
    </source>
</evidence>
<comment type="catalytic activity">
    <reaction evidence="9 10 13">
        <text>Hydrolysis of proteins in presence of ATP.</text>
        <dbReference type="EC" id="3.4.21.53"/>
    </reaction>
</comment>
<dbReference type="InterPro" id="IPR020568">
    <property type="entry name" value="Ribosomal_Su5_D2-typ_SF"/>
</dbReference>
<dbReference type="SUPFAM" id="SSF88697">
    <property type="entry name" value="PUA domain-like"/>
    <property type="match status" value="1"/>
</dbReference>
<dbReference type="GO" id="GO:0005524">
    <property type="term" value="F:ATP binding"/>
    <property type="evidence" value="ECO:0007669"/>
    <property type="project" value="UniProtKB-UniRule"/>
</dbReference>
<dbReference type="GO" id="GO:0004176">
    <property type="term" value="F:ATP-dependent peptidase activity"/>
    <property type="evidence" value="ECO:0007669"/>
    <property type="project" value="UniProtKB-UniRule"/>
</dbReference>
<evidence type="ECO:0000256" key="4">
    <source>
        <dbReference type="ARBA" id="ARBA00022741"/>
    </source>
</evidence>
<evidence type="ECO:0000256" key="5">
    <source>
        <dbReference type="ARBA" id="ARBA00022801"/>
    </source>
</evidence>
<dbReference type="AlphaFoldDB" id="A0A140L7G8"/>
<keyword evidence="2 9" id="KW-0963">Cytoplasm</keyword>
<dbReference type="GO" id="GO:0004252">
    <property type="term" value="F:serine-type endopeptidase activity"/>
    <property type="evidence" value="ECO:0007669"/>
    <property type="project" value="UniProtKB-UniRule"/>
</dbReference>
<dbReference type="PRINTS" id="PR00830">
    <property type="entry name" value="ENDOLAPTASE"/>
</dbReference>
<comment type="subcellular location">
    <subcellularLocation>
        <location evidence="1 9 10">Cytoplasm</location>
    </subcellularLocation>
</comment>
<dbReference type="PIRSF" id="PIRSF001174">
    <property type="entry name" value="Lon_proteas"/>
    <property type="match status" value="1"/>
</dbReference>
<keyword evidence="8 9" id="KW-0346">Stress response</keyword>
<evidence type="ECO:0000256" key="8">
    <source>
        <dbReference type="ARBA" id="ARBA00023016"/>
    </source>
</evidence>
<dbReference type="InterPro" id="IPR008268">
    <property type="entry name" value="Peptidase_S16_AS"/>
</dbReference>
<organism evidence="18 19">
    <name type="scientific">Thermotalea metallivorans</name>
    <dbReference type="NCBI Taxonomy" id="520762"/>
    <lineage>
        <taxon>Bacteria</taxon>
        <taxon>Bacillati</taxon>
        <taxon>Bacillota</taxon>
        <taxon>Clostridia</taxon>
        <taxon>Peptostreptococcales</taxon>
        <taxon>Thermotaleaceae</taxon>
        <taxon>Thermotalea</taxon>
    </lineage>
</organism>
<dbReference type="InterPro" id="IPR027417">
    <property type="entry name" value="P-loop_NTPase"/>
</dbReference>
<dbReference type="Gene3D" id="3.40.50.300">
    <property type="entry name" value="P-loop containing nucleotide triphosphate hydrolases"/>
    <property type="match status" value="1"/>
</dbReference>
<dbReference type="Pfam" id="PF22667">
    <property type="entry name" value="Lon_lid"/>
    <property type="match status" value="1"/>
</dbReference>
<name>A0A140L7G8_9FIRM</name>
<evidence type="ECO:0000256" key="10">
    <source>
        <dbReference type="PIRNR" id="PIRNR001174"/>
    </source>
</evidence>
<dbReference type="FunFam" id="3.40.50.300:FF:000382">
    <property type="entry name" value="Lon protease homolog 2, peroxisomal"/>
    <property type="match status" value="1"/>
</dbReference>
<evidence type="ECO:0000313" key="18">
    <source>
        <dbReference type="EMBL" id="KXG76493.1"/>
    </source>
</evidence>
<dbReference type="NCBIfam" id="TIGR00763">
    <property type="entry name" value="lon"/>
    <property type="match status" value="1"/>
</dbReference>
<dbReference type="Gene3D" id="2.30.130.40">
    <property type="entry name" value="LON domain-like"/>
    <property type="match status" value="1"/>
</dbReference>
<evidence type="ECO:0000256" key="13">
    <source>
        <dbReference type="PROSITE-ProRule" id="PRU01122"/>
    </source>
</evidence>
<comment type="similarity">
    <text evidence="9 10 13 14">Belongs to the peptidase S16 family.</text>
</comment>
<dbReference type="PATRIC" id="fig|520762.4.peg.1144"/>
<dbReference type="InterPro" id="IPR015947">
    <property type="entry name" value="PUA-like_sf"/>
</dbReference>
<dbReference type="GO" id="GO:0006515">
    <property type="term" value="P:protein quality control for misfolded or incompletely synthesized proteins"/>
    <property type="evidence" value="ECO:0007669"/>
    <property type="project" value="UniProtKB-UniRule"/>
</dbReference>
<keyword evidence="7 9" id="KW-0067">ATP-binding</keyword>
<dbReference type="EMBL" id="LOEE01000027">
    <property type="protein sequence ID" value="KXG76493.1"/>
    <property type="molecule type" value="Genomic_DNA"/>
</dbReference>
<dbReference type="Pfam" id="PF00004">
    <property type="entry name" value="AAA"/>
    <property type="match status" value="1"/>
</dbReference>
<evidence type="ECO:0000256" key="1">
    <source>
        <dbReference type="ARBA" id="ARBA00004496"/>
    </source>
</evidence>
<dbReference type="InterPro" id="IPR004815">
    <property type="entry name" value="Lon_bac/euk-typ"/>
</dbReference>
<evidence type="ECO:0000313" key="19">
    <source>
        <dbReference type="Proteomes" id="UP000070456"/>
    </source>
</evidence>
<evidence type="ECO:0000256" key="6">
    <source>
        <dbReference type="ARBA" id="ARBA00022825"/>
    </source>
</evidence>
<dbReference type="Pfam" id="PF05362">
    <property type="entry name" value="Lon_C"/>
    <property type="match status" value="1"/>
</dbReference>
<dbReference type="STRING" id="520762.AN619_10240"/>
<comment type="caution">
    <text evidence="18">The sequence shown here is derived from an EMBL/GenBank/DDBJ whole genome shotgun (WGS) entry which is preliminary data.</text>
</comment>
<evidence type="ECO:0000256" key="14">
    <source>
        <dbReference type="RuleBase" id="RU000591"/>
    </source>
</evidence>
<feature type="domain" description="Lon proteolytic" evidence="16">
    <location>
        <begin position="650"/>
        <end position="831"/>
    </location>
</feature>